<name>A0A3D8Q0Q1_9BACI</name>
<keyword evidence="2" id="KW-1185">Reference proteome</keyword>
<dbReference type="NCBIfam" id="NF038310">
    <property type="entry name" value="lysogeny_AimR"/>
    <property type="match status" value="1"/>
</dbReference>
<organism evidence="1 2">
    <name type="scientific">Oceanobacillus chungangensis</name>
    <dbReference type="NCBI Taxonomy" id="1229152"/>
    <lineage>
        <taxon>Bacteria</taxon>
        <taxon>Bacillati</taxon>
        <taxon>Bacillota</taxon>
        <taxon>Bacilli</taxon>
        <taxon>Bacillales</taxon>
        <taxon>Bacillaceae</taxon>
        <taxon>Oceanobacillus</taxon>
    </lineage>
</organism>
<dbReference type="Pfam" id="PF22871">
    <property type="entry name" value="AimR"/>
    <property type="match status" value="1"/>
</dbReference>
<evidence type="ECO:0000313" key="2">
    <source>
        <dbReference type="Proteomes" id="UP000256520"/>
    </source>
</evidence>
<sequence>MEVYGSILSTKYVLTLEQLQEFFLLEDSSESITELTRRFCLQSSSQDIQKKGMEFLYIHGYFDDLKVLIKKNKESEHFSNNQWADIYQIMMDLKKNRELAFTILPRLNQLKTSDPELVCLIELAKASCYYYMNRVDKLGYILATYQQLFSAIDDRLLVSYFRTRIRQISIIYFLKRNEMITARKFGYQILNEMLNPFIHADIHIKLGLSYTFESLEQGMYHLSEALRISKEYQFDKAVNLIEQRNIPFLLAHFNQVENISTQDKSEQAHIEIAKGNNGKAIEILNELPLNTPFQIYYLGKAKQDKQLLIKSYLYFIEKQGDHFFSKLPLYELKQLNS</sequence>
<gene>
    <name evidence="1" type="ORF">CWR45_04840</name>
</gene>
<reference evidence="2" key="1">
    <citation type="submission" date="2017-11" db="EMBL/GenBank/DDBJ databases">
        <authorList>
            <person name="Zhu W."/>
        </authorList>
    </citation>
    <scope>NUCLEOTIDE SEQUENCE [LARGE SCALE GENOMIC DNA]</scope>
    <source>
        <strain evidence="2">CAU 1051</strain>
    </source>
</reference>
<dbReference type="InterPro" id="IPR047705">
    <property type="entry name" value="AimR-like"/>
</dbReference>
<dbReference type="AlphaFoldDB" id="A0A3D8Q0Q1"/>
<comment type="caution">
    <text evidence="1">The sequence shown here is derived from an EMBL/GenBank/DDBJ whole genome shotgun (WGS) entry which is preliminary data.</text>
</comment>
<protein>
    <submittedName>
        <fullName evidence="1">Uncharacterized protein</fullName>
    </submittedName>
</protein>
<accession>A0A3D8Q0Q1</accession>
<dbReference type="Proteomes" id="UP000256520">
    <property type="component" value="Unassembled WGS sequence"/>
</dbReference>
<proteinExistence type="predicted"/>
<dbReference type="EMBL" id="PIOD01000005">
    <property type="protein sequence ID" value="RDW20565.1"/>
    <property type="molecule type" value="Genomic_DNA"/>
</dbReference>
<evidence type="ECO:0000313" key="1">
    <source>
        <dbReference type="EMBL" id="RDW20565.1"/>
    </source>
</evidence>